<protein>
    <submittedName>
        <fullName evidence="2">Transcriptional regulator, ArsR family</fullName>
    </submittedName>
</protein>
<dbReference type="EMBL" id="UOEQ01000122">
    <property type="protein sequence ID" value="VAW16985.1"/>
    <property type="molecule type" value="Genomic_DNA"/>
</dbReference>
<reference evidence="2" key="1">
    <citation type="submission" date="2018-06" db="EMBL/GenBank/DDBJ databases">
        <authorList>
            <person name="Zhirakovskaya E."/>
        </authorList>
    </citation>
    <scope>NUCLEOTIDE SEQUENCE</scope>
</reference>
<dbReference type="SMART" id="SM00418">
    <property type="entry name" value="HTH_ARSR"/>
    <property type="match status" value="1"/>
</dbReference>
<dbReference type="PROSITE" id="PS50987">
    <property type="entry name" value="HTH_ARSR_2"/>
    <property type="match status" value="1"/>
</dbReference>
<sequence length="114" mass="12889">MVIDKQNLDLVFNALADPTRRAMLARLSNGETSISKLGAPFNMSQPAISKHMRVLEKAGLIERTRKGREHIISIAPAPAKQAGDWIAFYTRHWEARFDAVDAYLKQHNLHNPKN</sequence>
<dbReference type="AlphaFoldDB" id="A0A3B0TEM5"/>
<dbReference type="NCBIfam" id="NF033788">
    <property type="entry name" value="HTH_metalloreg"/>
    <property type="match status" value="1"/>
</dbReference>
<dbReference type="InterPro" id="IPR001845">
    <property type="entry name" value="HTH_ArsR_DNA-bd_dom"/>
</dbReference>
<dbReference type="GO" id="GO:0003700">
    <property type="term" value="F:DNA-binding transcription factor activity"/>
    <property type="evidence" value="ECO:0007669"/>
    <property type="project" value="InterPro"/>
</dbReference>
<proteinExistence type="predicted"/>
<gene>
    <name evidence="2" type="ORF">MNBD_ALPHA11-739</name>
</gene>
<organism evidence="2">
    <name type="scientific">hydrothermal vent metagenome</name>
    <dbReference type="NCBI Taxonomy" id="652676"/>
    <lineage>
        <taxon>unclassified sequences</taxon>
        <taxon>metagenomes</taxon>
        <taxon>ecological metagenomes</taxon>
    </lineage>
</organism>
<evidence type="ECO:0000313" key="2">
    <source>
        <dbReference type="EMBL" id="VAW16985.1"/>
    </source>
</evidence>
<dbReference type="PANTHER" id="PTHR38600:SF2">
    <property type="entry name" value="SLL0088 PROTEIN"/>
    <property type="match status" value="1"/>
</dbReference>
<name>A0A3B0TEM5_9ZZZZ</name>
<accession>A0A3B0TEM5</accession>
<dbReference type="InterPro" id="IPR011991">
    <property type="entry name" value="ArsR-like_HTH"/>
</dbReference>
<dbReference type="InterPro" id="IPR036388">
    <property type="entry name" value="WH-like_DNA-bd_sf"/>
</dbReference>
<dbReference type="PRINTS" id="PR00778">
    <property type="entry name" value="HTHARSR"/>
</dbReference>
<dbReference type="PANTHER" id="PTHR38600">
    <property type="entry name" value="TRANSCRIPTIONAL REGULATORY PROTEIN"/>
    <property type="match status" value="1"/>
</dbReference>
<dbReference type="Gene3D" id="1.10.10.10">
    <property type="entry name" value="Winged helix-like DNA-binding domain superfamily/Winged helix DNA-binding domain"/>
    <property type="match status" value="1"/>
</dbReference>
<evidence type="ECO:0000259" key="1">
    <source>
        <dbReference type="PROSITE" id="PS50987"/>
    </source>
</evidence>
<dbReference type="Pfam" id="PF12840">
    <property type="entry name" value="HTH_20"/>
    <property type="match status" value="1"/>
</dbReference>
<dbReference type="SUPFAM" id="SSF46785">
    <property type="entry name" value="Winged helix' DNA-binding domain"/>
    <property type="match status" value="1"/>
</dbReference>
<dbReference type="CDD" id="cd00090">
    <property type="entry name" value="HTH_ARSR"/>
    <property type="match status" value="1"/>
</dbReference>
<feature type="domain" description="HTH arsR-type" evidence="1">
    <location>
        <begin position="1"/>
        <end position="94"/>
    </location>
</feature>
<dbReference type="InterPro" id="IPR036390">
    <property type="entry name" value="WH_DNA-bd_sf"/>
</dbReference>